<proteinExistence type="predicted"/>
<sequence>MLSHKIRREGTNYLIDTSLLDSSSTRNSVRMRPIRRSPALPRCLDPLIRGHRPKPACIEDVLASAPPKAFGRRCVSSYQLLASYLACPLSRLEEPCQCVDSSYKGVLHLELDRRRVVVVRLDDDSISESASFDGRVASQIDWASIGTGRERVRGSGAHIPEQSPRQRLRCVVTEWWYEVAGRGPSTSDRDSTQPKYQFMNNIGSLHQPPNCPRMIHYIVGPEDLVEEDELAMVEGSSRASQGV</sequence>
<dbReference type="EMBL" id="MU003701">
    <property type="protein sequence ID" value="KAF2809722.1"/>
    <property type="molecule type" value="Genomic_DNA"/>
</dbReference>
<reference evidence="1 3" key="1">
    <citation type="journal article" date="2020" name="Stud. Mycol.">
        <title>101 Dothideomycetes genomes: a test case for predicting lifestyles and emergence of pathogens.</title>
        <authorList>
            <person name="Haridas S."/>
            <person name="Albert R."/>
            <person name="Binder M."/>
            <person name="Bloem J."/>
            <person name="Labutti K."/>
            <person name="Salamov A."/>
            <person name="Andreopoulos B."/>
            <person name="Baker S."/>
            <person name="Barry K."/>
            <person name="Bills G."/>
            <person name="Bluhm B."/>
            <person name="Cannon C."/>
            <person name="Castanera R."/>
            <person name="Culley D."/>
            <person name="Daum C."/>
            <person name="Ezra D."/>
            <person name="Gonzalez J."/>
            <person name="Henrissat B."/>
            <person name="Kuo A."/>
            <person name="Liang C."/>
            <person name="Lipzen A."/>
            <person name="Lutzoni F."/>
            <person name="Magnuson J."/>
            <person name="Mondo S."/>
            <person name="Nolan M."/>
            <person name="Ohm R."/>
            <person name="Pangilinan J."/>
            <person name="Park H.-J."/>
            <person name="Ramirez L."/>
            <person name="Alfaro M."/>
            <person name="Sun H."/>
            <person name="Tritt A."/>
            <person name="Yoshinaga Y."/>
            <person name="Zwiers L.-H."/>
            <person name="Turgeon B."/>
            <person name="Goodwin S."/>
            <person name="Spatafora J."/>
            <person name="Crous P."/>
            <person name="Grigoriev I."/>
        </authorList>
    </citation>
    <scope>NUCLEOTIDE SEQUENCE</scope>
    <source>
        <strain evidence="1 3">CBS 304.34</strain>
    </source>
</reference>
<evidence type="ECO:0000313" key="1">
    <source>
        <dbReference type="EMBL" id="KAF2809722.1"/>
    </source>
</evidence>
<keyword evidence="2" id="KW-1185">Reference proteome</keyword>
<accession>A0A6A6YLG8</accession>
<dbReference type="RefSeq" id="XP_033576686.1">
    <property type="nucleotide sequence ID" value="XM_033723616.1"/>
</dbReference>
<organism evidence="1">
    <name type="scientific">Mytilinidion resinicola</name>
    <dbReference type="NCBI Taxonomy" id="574789"/>
    <lineage>
        <taxon>Eukaryota</taxon>
        <taxon>Fungi</taxon>
        <taxon>Dikarya</taxon>
        <taxon>Ascomycota</taxon>
        <taxon>Pezizomycotina</taxon>
        <taxon>Dothideomycetes</taxon>
        <taxon>Pleosporomycetidae</taxon>
        <taxon>Mytilinidiales</taxon>
        <taxon>Mytilinidiaceae</taxon>
        <taxon>Mytilinidion</taxon>
    </lineage>
</organism>
<evidence type="ECO:0000313" key="3">
    <source>
        <dbReference type="RefSeq" id="XP_033576686.1"/>
    </source>
</evidence>
<reference evidence="3" key="3">
    <citation type="submission" date="2025-04" db="UniProtKB">
        <authorList>
            <consortium name="RefSeq"/>
        </authorList>
    </citation>
    <scope>IDENTIFICATION</scope>
    <source>
        <strain evidence="3">CBS 304.34</strain>
    </source>
</reference>
<gene>
    <name evidence="1 3" type="ORF">BDZ99DRAFT_499019</name>
</gene>
<dbReference type="GeneID" id="54464509"/>
<dbReference type="Proteomes" id="UP000504636">
    <property type="component" value="Unplaced"/>
</dbReference>
<name>A0A6A6YLG8_9PEZI</name>
<evidence type="ECO:0000313" key="2">
    <source>
        <dbReference type="Proteomes" id="UP000504636"/>
    </source>
</evidence>
<reference evidence="3" key="2">
    <citation type="submission" date="2020-04" db="EMBL/GenBank/DDBJ databases">
        <authorList>
            <consortium name="NCBI Genome Project"/>
        </authorList>
    </citation>
    <scope>NUCLEOTIDE SEQUENCE</scope>
    <source>
        <strain evidence="3">CBS 304.34</strain>
    </source>
</reference>
<protein>
    <submittedName>
        <fullName evidence="1 3">Uncharacterized protein</fullName>
    </submittedName>
</protein>
<dbReference type="AlphaFoldDB" id="A0A6A6YLG8"/>